<feature type="compositionally biased region" description="Basic residues" evidence="1">
    <location>
        <begin position="76"/>
        <end position="86"/>
    </location>
</feature>
<comment type="caution">
    <text evidence="3">The sequence shown here is derived from an EMBL/GenBank/DDBJ whole genome shotgun (WGS) entry which is preliminary data.</text>
</comment>
<feature type="signal peptide" evidence="2">
    <location>
        <begin position="1"/>
        <end position="21"/>
    </location>
</feature>
<evidence type="ECO:0000256" key="2">
    <source>
        <dbReference type="SAM" id="SignalP"/>
    </source>
</evidence>
<gene>
    <name evidence="3" type="ORF">IWX90DRAFT_413446</name>
</gene>
<keyword evidence="2" id="KW-0732">Signal</keyword>
<dbReference type="Proteomes" id="UP001456524">
    <property type="component" value="Unassembled WGS sequence"/>
</dbReference>
<feature type="region of interest" description="Disordered" evidence="1">
    <location>
        <begin position="43"/>
        <end position="90"/>
    </location>
</feature>
<evidence type="ECO:0000256" key="1">
    <source>
        <dbReference type="SAM" id="MobiDB-lite"/>
    </source>
</evidence>
<sequence>MFPRMLPLALLLLRLTARMLCVVRGMVNYSTVDGQAERLQAAKRGKNEEAGDMWTGIVPTANEKDKNLPGPDQTRPGKRGQRKARGLSRPGAKDEMMLHVWLVASFWFQGGTTSIRIAMQTQGPVKVMDEEEERQSEVGLGLARKKLVVEPKACRRGTNPCVEGVDGEWLKWGRRRQR</sequence>
<accession>A0ABR1Y0V8</accession>
<dbReference type="EMBL" id="JBBWUH010000003">
    <property type="protein sequence ID" value="KAK8174058.1"/>
    <property type="molecule type" value="Genomic_DNA"/>
</dbReference>
<protein>
    <recommendedName>
        <fullName evidence="5">Secreted protein</fullName>
    </recommendedName>
</protein>
<evidence type="ECO:0000313" key="3">
    <source>
        <dbReference type="EMBL" id="KAK8174058.1"/>
    </source>
</evidence>
<evidence type="ECO:0000313" key="4">
    <source>
        <dbReference type="Proteomes" id="UP001456524"/>
    </source>
</evidence>
<proteinExistence type="predicted"/>
<reference evidence="3 4" key="1">
    <citation type="journal article" date="2022" name="G3 (Bethesda)">
        <title>Enemy or ally: a genomic approach to elucidate the lifestyle of Phyllosticta citrichinaensis.</title>
        <authorList>
            <person name="Buijs V.A."/>
            <person name="Groenewald J.Z."/>
            <person name="Haridas S."/>
            <person name="LaButti K.M."/>
            <person name="Lipzen A."/>
            <person name="Martin F.M."/>
            <person name="Barry K."/>
            <person name="Grigoriev I.V."/>
            <person name="Crous P.W."/>
            <person name="Seidl M.F."/>
        </authorList>
    </citation>
    <scope>NUCLEOTIDE SEQUENCE [LARGE SCALE GENOMIC DNA]</scope>
    <source>
        <strain evidence="3 4">CBS 129764</strain>
    </source>
</reference>
<organism evidence="3 4">
    <name type="scientific">Phyllosticta citrichinensis</name>
    <dbReference type="NCBI Taxonomy" id="1130410"/>
    <lineage>
        <taxon>Eukaryota</taxon>
        <taxon>Fungi</taxon>
        <taxon>Dikarya</taxon>
        <taxon>Ascomycota</taxon>
        <taxon>Pezizomycotina</taxon>
        <taxon>Dothideomycetes</taxon>
        <taxon>Dothideomycetes incertae sedis</taxon>
        <taxon>Botryosphaeriales</taxon>
        <taxon>Phyllostictaceae</taxon>
        <taxon>Phyllosticta</taxon>
    </lineage>
</organism>
<evidence type="ECO:0008006" key="5">
    <source>
        <dbReference type="Google" id="ProtNLM"/>
    </source>
</evidence>
<name>A0ABR1Y0V8_9PEZI</name>
<keyword evidence="4" id="KW-1185">Reference proteome</keyword>
<feature type="chain" id="PRO_5046341793" description="Secreted protein" evidence="2">
    <location>
        <begin position="22"/>
        <end position="178"/>
    </location>
</feature>